<evidence type="ECO:0000313" key="2">
    <source>
        <dbReference type="EMBL" id="RXK40712.1"/>
    </source>
</evidence>
<proteinExistence type="predicted"/>
<keyword evidence="3" id="KW-1185">Reference proteome</keyword>
<sequence>MVALSSILALSALVSNARTHHTSQALTDHTASMTELDAEAAQDLSQPEKRAWTGDCTLYFNENWVVEVQVNRTEQTDAGGVVSTTNVVLSTLKTVPAYAPPASVIGFPPCIVYSSWRSDTETKAFFVSSVSQTKGGVMVLETRWLGRRLGRTRWMSRGNLGALVLMGRVSSAIDVAKE</sequence>
<name>A0A4Q1BS12_TREME</name>
<evidence type="ECO:0000256" key="1">
    <source>
        <dbReference type="SAM" id="SignalP"/>
    </source>
</evidence>
<reference evidence="2 3" key="1">
    <citation type="submission" date="2016-06" db="EMBL/GenBank/DDBJ databases">
        <title>Evolution of pathogenesis and genome organization in the Tremellales.</title>
        <authorList>
            <person name="Cuomo C."/>
            <person name="Litvintseva A."/>
            <person name="Heitman J."/>
            <person name="Chen Y."/>
            <person name="Sun S."/>
            <person name="Springer D."/>
            <person name="Dromer F."/>
            <person name="Young S."/>
            <person name="Zeng Q."/>
            <person name="Chapman S."/>
            <person name="Gujja S."/>
            <person name="Saif S."/>
            <person name="Birren B."/>
        </authorList>
    </citation>
    <scope>NUCLEOTIDE SEQUENCE [LARGE SCALE GENOMIC DNA]</scope>
    <source>
        <strain evidence="2 3">ATCC 28783</strain>
    </source>
</reference>
<dbReference type="AlphaFoldDB" id="A0A4Q1BS12"/>
<feature type="signal peptide" evidence="1">
    <location>
        <begin position="1"/>
        <end position="19"/>
    </location>
</feature>
<protein>
    <submittedName>
        <fullName evidence="2">Uncharacterized protein</fullName>
    </submittedName>
</protein>
<evidence type="ECO:0000313" key="3">
    <source>
        <dbReference type="Proteomes" id="UP000289152"/>
    </source>
</evidence>
<gene>
    <name evidence="2" type="ORF">M231_01964</name>
</gene>
<feature type="chain" id="PRO_5020196622" evidence="1">
    <location>
        <begin position="20"/>
        <end position="178"/>
    </location>
</feature>
<organism evidence="2 3">
    <name type="scientific">Tremella mesenterica</name>
    <name type="common">Jelly fungus</name>
    <dbReference type="NCBI Taxonomy" id="5217"/>
    <lineage>
        <taxon>Eukaryota</taxon>
        <taxon>Fungi</taxon>
        <taxon>Dikarya</taxon>
        <taxon>Basidiomycota</taxon>
        <taxon>Agaricomycotina</taxon>
        <taxon>Tremellomycetes</taxon>
        <taxon>Tremellales</taxon>
        <taxon>Tremellaceae</taxon>
        <taxon>Tremella</taxon>
    </lineage>
</organism>
<comment type="caution">
    <text evidence="2">The sequence shown here is derived from an EMBL/GenBank/DDBJ whole genome shotgun (WGS) entry which is preliminary data.</text>
</comment>
<accession>A0A4Q1BS12</accession>
<dbReference type="InParanoid" id="A0A4Q1BS12"/>
<dbReference type="Proteomes" id="UP000289152">
    <property type="component" value="Unassembled WGS sequence"/>
</dbReference>
<keyword evidence="1" id="KW-0732">Signal</keyword>
<dbReference type="EMBL" id="SDIL01000015">
    <property type="protein sequence ID" value="RXK40712.1"/>
    <property type="molecule type" value="Genomic_DNA"/>
</dbReference>